<keyword evidence="4" id="KW-0121">Carboxypeptidase</keyword>
<comment type="cofactor">
    <cofactor evidence="1">
        <name>Zn(2+)</name>
        <dbReference type="ChEBI" id="CHEBI:29105"/>
    </cofactor>
</comment>
<proteinExistence type="inferred from homology"/>
<feature type="active site" description="Proton donor/acceptor" evidence="2">
    <location>
        <position position="340"/>
    </location>
</feature>
<dbReference type="InterPro" id="IPR040626">
    <property type="entry name" value="Pepdidase_M14_N"/>
</dbReference>
<dbReference type="PANTHER" id="PTHR12756">
    <property type="entry name" value="CYTOSOLIC CARBOXYPEPTIDASE"/>
    <property type="match status" value="1"/>
</dbReference>
<keyword evidence="4" id="KW-0378">Hydrolase</keyword>
<dbReference type="eggNOG" id="COG2866">
    <property type="taxonomic scope" value="Bacteria"/>
</dbReference>
<dbReference type="Gene3D" id="3.40.630.10">
    <property type="entry name" value="Zn peptidases"/>
    <property type="match status" value="1"/>
</dbReference>
<evidence type="ECO:0000256" key="2">
    <source>
        <dbReference type="PROSITE-ProRule" id="PRU01379"/>
    </source>
</evidence>
<dbReference type="STRING" id="391625.PPSIR1_21919"/>
<dbReference type="GO" id="GO:0008270">
    <property type="term" value="F:zinc ion binding"/>
    <property type="evidence" value="ECO:0007669"/>
    <property type="project" value="InterPro"/>
</dbReference>
<keyword evidence="5" id="KW-1185">Reference proteome</keyword>
<dbReference type="SUPFAM" id="SSF53187">
    <property type="entry name" value="Zn-dependent exopeptidases"/>
    <property type="match status" value="1"/>
</dbReference>
<dbReference type="InterPro" id="IPR000834">
    <property type="entry name" value="Peptidase_M14"/>
</dbReference>
<feature type="domain" description="Peptidase M14" evidence="3">
    <location>
        <begin position="112"/>
        <end position="379"/>
    </location>
</feature>
<gene>
    <name evidence="4" type="ORF">PPSIR1_21919</name>
</gene>
<dbReference type="Pfam" id="PF18027">
    <property type="entry name" value="Pepdidase_M14_N"/>
    <property type="match status" value="1"/>
</dbReference>
<evidence type="ECO:0000256" key="1">
    <source>
        <dbReference type="ARBA" id="ARBA00001947"/>
    </source>
</evidence>
<dbReference type="GO" id="GO:0004181">
    <property type="term" value="F:metallocarboxypeptidase activity"/>
    <property type="evidence" value="ECO:0007669"/>
    <property type="project" value="InterPro"/>
</dbReference>
<reference evidence="4 5" key="1">
    <citation type="submission" date="2007-06" db="EMBL/GenBank/DDBJ databases">
        <authorList>
            <person name="Shimkets L."/>
            <person name="Ferriera S."/>
            <person name="Johnson J."/>
            <person name="Kravitz S."/>
            <person name="Beeson K."/>
            <person name="Sutton G."/>
            <person name="Rogers Y.-H."/>
            <person name="Friedman R."/>
            <person name="Frazier M."/>
            <person name="Venter J.C."/>
        </authorList>
    </citation>
    <scope>NUCLEOTIDE SEQUENCE [LARGE SCALE GENOMIC DNA]</scope>
    <source>
        <strain evidence="4 5">SIR-1</strain>
    </source>
</reference>
<evidence type="ECO:0000259" key="3">
    <source>
        <dbReference type="PROSITE" id="PS52035"/>
    </source>
</evidence>
<dbReference type="CDD" id="cd06234">
    <property type="entry name" value="M14_PaCCP-like"/>
    <property type="match status" value="1"/>
</dbReference>
<dbReference type="EMBL" id="ABCS01000002">
    <property type="protein sequence ID" value="EDM81619.1"/>
    <property type="molecule type" value="Genomic_DNA"/>
</dbReference>
<dbReference type="PROSITE" id="PS52035">
    <property type="entry name" value="PEPTIDASE_M14"/>
    <property type="match status" value="1"/>
</dbReference>
<keyword evidence="4" id="KW-0645">Protease</keyword>
<dbReference type="Pfam" id="PF00246">
    <property type="entry name" value="Peptidase_M14"/>
    <property type="match status" value="1"/>
</dbReference>
<accession>A6FXN1</accession>
<dbReference type="Proteomes" id="UP000005801">
    <property type="component" value="Unassembled WGS sequence"/>
</dbReference>
<evidence type="ECO:0000313" key="4">
    <source>
        <dbReference type="EMBL" id="EDM81619.1"/>
    </source>
</evidence>
<dbReference type="OrthoDB" id="5490902at2"/>
<dbReference type="Gene3D" id="2.60.40.3120">
    <property type="match status" value="1"/>
</dbReference>
<name>A6FXN1_9BACT</name>
<dbReference type="PANTHER" id="PTHR12756:SF11">
    <property type="entry name" value="CYTOSOLIC CARBOXYPEPTIDASE 1"/>
    <property type="match status" value="1"/>
</dbReference>
<comment type="caution">
    <text evidence="4">The sequence shown here is derived from an EMBL/GenBank/DDBJ whole genome shotgun (WGS) entry which is preliminary data.</text>
</comment>
<dbReference type="GO" id="GO:0006508">
    <property type="term" value="P:proteolysis"/>
    <property type="evidence" value="ECO:0007669"/>
    <property type="project" value="InterPro"/>
</dbReference>
<evidence type="ECO:0000313" key="5">
    <source>
        <dbReference type="Proteomes" id="UP000005801"/>
    </source>
</evidence>
<dbReference type="RefSeq" id="WP_006969230.1">
    <property type="nucleotide sequence ID" value="NZ_ABCS01000002.1"/>
</dbReference>
<sequence length="379" mass="42426">MPHISTNFDGGNIEVVDASDPQDLQLKIVKDEKADHFQWFYFRVTGAAGVPLRLRVLNAGEASYPKGWENYRACFSYDRETWLRAPNTKFEDGVLEIAHEPDVNSVYYAYFAPYSMERHHDLIADCIASPRVEYSRLGATLDGQDMDLLHISEGDAPAGGRKQCWVFARQHPGETMAEYLMEGLLGRLLDPDDPVARALLAKAEFWVVPNMNPDGSRRGHLRTNASGANLNREWLEPTMERSPEVFLVREKMRATGVDFALDVHGDEALPYNFIAGAEGTPSYGDEESARQARYEAELVAANPDFQTEHGYPVPAPGKANMTMATNWIGENFGCLSMTLEQPFKDNADAPDLEEGWSPERCRKLGEGCLAALYRVIDEL</sequence>
<protein>
    <submittedName>
        <fullName evidence="4">Peptidase M14, carboxypeptidase A</fullName>
    </submittedName>
</protein>
<dbReference type="InterPro" id="IPR050821">
    <property type="entry name" value="Cytosolic_carboxypeptidase"/>
</dbReference>
<organism evidence="4 5">
    <name type="scientific">Plesiocystis pacifica SIR-1</name>
    <dbReference type="NCBI Taxonomy" id="391625"/>
    <lineage>
        <taxon>Bacteria</taxon>
        <taxon>Pseudomonadati</taxon>
        <taxon>Myxococcota</taxon>
        <taxon>Polyangia</taxon>
        <taxon>Nannocystales</taxon>
        <taxon>Nannocystaceae</taxon>
        <taxon>Plesiocystis</taxon>
    </lineage>
</organism>
<dbReference type="AlphaFoldDB" id="A6FXN1"/>
<comment type="similarity">
    <text evidence="2">Belongs to the peptidase M14 family.</text>
</comment>